<evidence type="ECO:0000313" key="3">
    <source>
        <dbReference type="EMBL" id="AKX34624.1"/>
    </source>
</evidence>
<keyword evidence="2" id="KW-0732">Signal</keyword>
<evidence type="ECO:0000256" key="2">
    <source>
        <dbReference type="SAM" id="SignalP"/>
    </source>
</evidence>
<evidence type="ECO:0008006" key="5">
    <source>
        <dbReference type="Google" id="ProtNLM"/>
    </source>
</evidence>
<dbReference type="AlphaFoldDB" id="A0A0K1W2S2"/>
<feature type="region of interest" description="Disordered" evidence="1">
    <location>
        <begin position="216"/>
        <end position="235"/>
    </location>
</feature>
<sequence>MKKLTQILAVVSLLSTSITTVVSCGGSNKDKNSPNNPTGNLTETQKQMLEGAEIMSRFILSSRHENLNYNLNEILSMYLAPIPTAMMMPVNYKYDNSNINFGSMLEKYKKLLAPSIDKINNDNYSGIFASYVMGMYDDSFYRDFIKTGHFNDSFSPNGGVGFNKTDNDNEMGILAGLDKELKLSNDQSRRDLSWAIQDTGALSNYLLDMGYDGVNPGDTNGTSSPKSASTQKQGGTNGSGYLYYNSGISSGKGRYNALKIKKNVQDKLSEKNKYTAANLKENDYSSKINDIAFNKTGSMIANTAGSLNLKGYINNFTALKNNISESDFGSEALLTIANYLTPMLATKEKSSDLRIQSVAFSLLYNVQAVINDIQSEEEELGLKEFLTTNGFNQDVLSSILDEKEAFSTGSLLLPSVDNVKTTRFYKKDKDDKNDPIDNLKIVTSFLNELQKFHKNLKTDELKKEFANKFFISEDAPFKDEYSLIISASAFGMDFGGLGEDGWIDLVKDDASGAMNLLNLISSAYDNLSKEETKNLITEVDSKYEGKSISDLSRTEKQNLIKDLGYDKSNSKFLENSFFENYFKLLTDESVPGVSELNNLFIRLADSTNDSMKNVHEEALQYIYDNKYWNMTDTNINVTDPSEINSKMEFTIEYKGNGDADSNADQQTTKINVPENFNPYQTKIEHQKEYAQSDAIKDKIDESKISGKVLGKDILKMESNDLMKYDGKGENYKSVNHKYKVVWQNISSDINNPHWVIVDIKSFNSDGKEFYNIY</sequence>
<dbReference type="RefSeq" id="WP_075058702.1">
    <property type="nucleotide sequence ID" value="NZ_CP012357.1"/>
</dbReference>
<reference evidence="3 4" key="1">
    <citation type="journal article" date="2015" name="Genome Announc.">
        <title>Complete Genome Sequence of Spiroplasma litorale TN-1T (DSM 21781), a Bacterium Isolated from a Green-Eyed Horsefly (Tabanus nigrovittatus).</title>
        <authorList>
            <person name="Lo W.S."/>
            <person name="Lai Y.C."/>
            <person name="Lien Y.W."/>
            <person name="Wang T.H."/>
            <person name="Kuo C.H."/>
        </authorList>
    </citation>
    <scope>NUCLEOTIDE SEQUENCE [LARGE SCALE GENOMIC DNA]</scope>
    <source>
        <strain evidence="3 4">TN-1</strain>
    </source>
</reference>
<feature type="compositionally biased region" description="Polar residues" evidence="1">
    <location>
        <begin position="217"/>
        <end position="234"/>
    </location>
</feature>
<gene>
    <name evidence="3" type="ORF">SLITO_v1c10130</name>
</gene>
<proteinExistence type="predicted"/>
<dbReference type="OrthoDB" id="388278at2"/>
<organism evidence="3 4">
    <name type="scientific">Spiroplasma litorale</name>
    <dbReference type="NCBI Taxonomy" id="216942"/>
    <lineage>
        <taxon>Bacteria</taxon>
        <taxon>Bacillati</taxon>
        <taxon>Mycoplasmatota</taxon>
        <taxon>Mollicutes</taxon>
        <taxon>Entomoplasmatales</taxon>
        <taxon>Spiroplasmataceae</taxon>
        <taxon>Spiroplasma</taxon>
    </lineage>
</organism>
<dbReference type="EMBL" id="CP012357">
    <property type="protein sequence ID" value="AKX34624.1"/>
    <property type="molecule type" value="Genomic_DNA"/>
</dbReference>
<evidence type="ECO:0000256" key="1">
    <source>
        <dbReference type="SAM" id="MobiDB-lite"/>
    </source>
</evidence>
<dbReference type="Proteomes" id="UP000067476">
    <property type="component" value="Chromosome"/>
</dbReference>
<feature type="signal peptide" evidence="2">
    <location>
        <begin position="1"/>
        <end position="23"/>
    </location>
</feature>
<accession>A0A0K1W2S2</accession>
<dbReference type="KEGG" id="sll:SLITO_v1c10130"/>
<keyword evidence="4" id="KW-1185">Reference proteome</keyword>
<dbReference type="PATRIC" id="fig|216942.3.peg.1029"/>
<name>A0A0K1W2S2_9MOLU</name>
<feature type="chain" id="PRO_5005470805" description="Lipoprotein" evidence="2">
    <location>
        <begin position="24"/>
        <end position="773"/>
    </location>
</feature>
<protein>
    <recommendedName>
        <fullName evidence="5">Lipoprotein</fullName>
    </recommendedName>
</protein>
<evidence type="ECO:0000313" key="4">
    <source>
        <dbReference type="Proteomes" id="UP000067476"/>
    </source>
</evidence>
<dbReference type="PROSITE" id="PS51257">
    <property type="entry name" value="PROKAR_LIPOPROTEIN"/>
    <property type="match status" value="1"/>
</dbReference>
<dbReference type="STRING" id="216942.SLITO_v1c10130"/>